<keyword evidence="1" id="KW-0812">Transmembrane</keyword>
<keyword evidence="1" id="KW-0472">Membrane</keyword>
<evidence type="ECO:0000313" key="3">
    <source>
        <dbReference type="Proteomes" id="UP000231484"/>
    </source>
</evidence>
<keyword evidence="1" id="KW-1133">Transmembrane helix</keyword>
<comment type="caution">
    <text evidence="2">The sequence shown here is derived from an EMBL/GenBank/DDBJ whole genome shotgun (WGS) entry which is preliminary data.</text>
</comment>
<reference evidence="2 3" key="1">
    <citation type="journal article" date="2017" name="MBio">
        <title>Type VI secretion-mediated competition in the bee gut microbiome.</title>
        <authorList>
            <person name="Steele M.I."/>
            <person name="Kwong W.K."/>
            <person name="Powell J.E."/>
            <person name="Whiteley M."/>
            <person name="Moran N.A."/>
        </authorList>
    </citation>
    <scope>NUCLEOTIDE SEQUENCE [LARGE SCALE GENOMIC DNA]</scope>
    <source>
        <strain evidence="2 3">Occ4-2</strain>
    </source>
</reference>
<sequence length="85" mass="10258">MQFQWSFKKVPTVFNRLALSADAFEEFSLVVNLSIATFPYKYKEHKMRKVNAIGYKKFFSLFEYLTNSYINIALILCHWVWLRCY</sequence>
<proteinExistence type="predicted"/>
<name>A0A2N9XSY5_9NEIS</name>
<gene>
    <name evidence="2" type="ORF">BHC48_02595</name>
</gene>
<evidence type="ECO:0000256" key="1">
    <source>
        <dbReference type="SAM" id="Phobius"/>
    </source>
</evidence>
<dbReference type="AlphaFoldDB" id="A0A2N9XSY5"/>
<dbReference type="EMBL" id="MEIQ01000026">
    <property type="protein sequence ID" value="PIT51995.1"/>
    <property type="molecule type" value="Genomic_DNA"/>
</dbReference>
<evidence type="ECO:0000313" key="2">
    <source>
        <dbReference type="EMBL" id="PIT51995.1"/>
    </source>
</evidence>
<accession>A0A2N9XSY5</accession>
<organism evidence="2 3">
    <name type="scientific">Snodgrassella alvi</name>
    <dbReference type="NCBI Taxonomy" id="1196083"/>
    <lineage>
        <taxon>Bacteria</taxon>
        <taxon>Pseudomonadati</taxon>
        <taxon>Pseudomonadota</taxon>
        <taxon>Betaproteobacteria</taxon>
        <taxon>Neisseriales</taxon>
        <taxon>Neisseriaceae</taxon>
        <taxon>Snodgrassella</taxon>
    </lineage>
</organism>
<feature type="transmembrane region" description="Helical" evidence="1">
    <location>
        <begin position="61"/>
        <end position="82"/>
    </location>
</feature>
<dbReference type="Proteomes" id="UP000231484">
    <property type="component" value="Unassembled WGS sequence"/>
</dbReference>
<protein>
    <submittedName>
        <fullName evidence="2">Uncharacterized protein</fullName>
    </submittedName>
</protein>